<dbReference type="EMBL" id="JAWDGP010003786">
    <property type="protein sequence ID" value="KAK3770776.1"/>
    <property type="molecule type" value="Genomic_DNA"/>
</dbReference>
<dbReference type="Proteomes" id="UP001283361">
    <property type="component" value="Unassembled WGS sequence"/>
</dbReference>
<reference evidence="2" key="1">
    <citation type="journal article" date="2023" name="G3 (Bethesda)">
        <title>A reference genome for the long-term kleptoplast-retaining sea slug Elysia crispata morphotype clarki.</title>
        <authorList>
            <person name="Eastman K.E."/>
            <person name="Pendleton A.L."/>
            <person name="Shaikh M.A."/>
            <person name="Suttiyut T."/>
            <person name="Ogas R."/>
            <person name="Tomko P."/>
            <person name="Gavelis G."/>
            <person name="Widhalm J.R."/>
            <person name="Wisecaver J.H."/>
        </authorList>
    </citation>
    <scope>NUCLEOTIDE SEQUENCE</scope>
    <source>
        <strain evidence="2">ECLA1</strain>
    </source>
</reference>
<dbReference type="AlphaFoldDB" id="A0AAE1DHI0"/>
<name>A0AAE1DHI0_9GAST</name>
<accession>A0AAE1DHI0</accession>
<evidence type="ECO:0000256" key="1">
    <source>
        <dbReference type="SAM" id="MobiDB-lite"/>
    </source>
</evidence>
<comment type="caution">
    <text evidence="2">The sequence shown here is derived from an EMBL/GenBank/DDBJ whole genome shotgun (WGS) entry which is preliminary data.</text>
</comment>
<feature type="region of interest" description="Disordered" evidence="1">
    <location>
        <begin position="1"/>
        <end position="32"/>
    </location>
</feature>
<evidence type="ECO:0000313" key="3">
    <source>
        <dbReference type="Proteomes" id="UP001283361"/>
    </source>
</evidence>
<gene>
    <name evidence="2" type="ORF">RRG08_036378</name>
</gene>
<organism evidence="2 3">
    <name type="scientific">Elysia crispata</name>
    <name type="common">lettuce slug</name>
    <dbReference type="NCBI Taxonomy" id="231223"/>
    <lineage>
        <taxon>Eukaryota</taxon>
        <taxon>Metazoa</taxon>
        <taxon>Spiralia</taxon>
        <taxon>Lophotrochozoa</taxon>
        <taxon>Mollusca</taxon>
        <taxon>Gastropoda</taxon>
        <taxon>Heterobranchia</taxon>
        <taxon>Euthyneura</taxon>
        <taxon>Panpulmonata</taxon>
        <taxon>Sacoglossa</taxon>
        <taxon>Placobranchoidea</taxon>
        <taxon>Plakobranchidae</taxon>
        <taxon>Elysia</taxon>
    </lineage>
</organism>
<proteinExistence type="predicted"/>
<keyword evidence="3" id="KW-1185">Reference proteome</keyword>
<evidence type="ECO:0000313" key="2">
    <source>
        <dbReference type="EMBL" id="KAK3770776.1"/>
    </source>
</evidence>
<sequence length="86" mass="9214">MQINKPSPQLDIEHNSPSTDKTAPRNSTSASTITRFSASTDAISSSLGTTIVDLNESLFGGFRCCQCCSGKLNLNVDTNFSAGLRW</sequence>
<feature type="compositionally biased region" description="Polar residues" evidence="1">
    <location>
        <begin position="15"/>
        <end position="32"/>
    </location>
</feature>
<protein>
    <submittedName>
        <fullName evidence="2">Uncharacterized protein</fullName>
    </submittedName>
</protein>